<dbReference type="OrthoDB" id="8724542at2"/>
<dbReference type="Pfam" id="PF11720">
    <property type="entry name" value="Inhibitor_I78"/>
    <property type="match status" value="1"/>
</dbReference>
<protein>
    <recommendedName>
        <fullName evidence="3">Peptidase inhibitor I78 family protein</fullName>
    </recommendedName>
</protein>
<dbReference type="eggNOG" id="ENOG50339MI">
    <property type="taxonomic scope" value="Bacteria"/>
</dbReference>
<dbReference type="PANTHER" id="PTHR39600:SF1">
    <property type="entry name" value="PEPTIDASE INHIBITOR I78 FAMILY PROTEIN"/>
    <property type="match status" value="1"/>
</dbReference>
<proteinExistence type="predicted"/>
<comment type="caution">
    <text evidence="1">The sequence shown here is derived from an EMBL/GenBank/DDBJ whole genome shotgun (WGS) entry which is preliminary data.</text>
</comment>
<accession>A0A0A1W2M1</accession>
<dbReference type="PANTHER" id="PTHR39600">
    <property type="entry name" value="PEPTIDASE INHIBITOR I78 FAMILY PROTEIN"/>
    <property type="match status" value="1"/>
</dbReference>
<dbReference type="Proteomes" id="UP000032305">
    <property type="component" value="Unassembled WGS sequence"/>
</dbReference>
<evidence type="ECO:0000313" key="2">
    <source>
        <dbReference type="Proteomes" id="UP000032305"/>
    </source>
</evidence>
<dbReference type="AlphaFoldDB" id="A0A0A1W2M1"/>
<evidence type="ECO:0008006" key="3">
    <source>
        <dbReference type="Google" id="ProtNLM"/>
    </source>
</evidence>
<organism evidence="1 2">
    <name type="scientific">Sphingomonas parapaucimobilis NBRC 15100</name>
    <dbReference type="NCBI Taxonomy" id="1219049"/>
    <lineage>
        <taxon>Bacteria</taxon>
        <taxon>Pseudomonadati</taxon>
        <taxon>Pseudomonadota</taxon>
        <taxon>Alphaproteobacteria</taxon>
        <taxon>Sphingomonadales</taxon>
        <taxon>Sphingomonadaceae</taxon>
        <taxon>Sphingomonas</taxon>
    </lineage>
</organism>
<name>A0A0A1W2M1_9SPHN</name>
<dbReference type="EMBL" id="BBPI01000001">
    <property type="protein sequence ID" value="GAL99335.1"/>
    <property type="molecule type" value="Genomic_DNA"/>
</dbReference>
<sequence>MIRAAALFVLLPLAACTTTPEVAGLPDMSGCGDTKVANLIGKHWTEALRAPTQKRAGTQNLRVIAPGDAVTMDYRPDRLNIETDADGRVARLKCG</sequence>
<dbReference type="RefSeq" id="WP_042482326.1">
    <property type="nucleotide sequence ID" value="NZ_BBPI01000001.1"/>
</dbReference>
<keyword evidence="2" id="KW-1185">Reference proteome</keyword>
<gene>
    <name evidence="1" type="ORF">SP5_001_00340</name>
</gene>
<dbReference type="InterPro" id="IPR021719">
    <property type="entry name" value="Prot_inh_I78"/>
</dbReference>
<evidence type="ECO:0000313" key="1">
    <source>
        <dbReference type="EMBL" id="GAL99335.1"/>
    </source>
</evidence>
<dbReference type="Gene3D" id="3.30.10.10">
    <property type="entry name" value="Trypsin Inhibitor V, subunit A"/>
    <property type="match status" value="1"/>
</dbReference>
<reference evidence="1 2" key="1">
    <citation type="submission" date="2014-11" db="EMBL/GenBank/DDBJ databases">
        <title>Whole genome shotgun sequence of Sphingomonas parapaucimobilis NBRC 15100.</title>
        <authorList>
            <person name="Katano-Makiyama Y."/>
            <person name="Hosoyama A."/>
            <person name="Hashimoto M."/>
            <person name="Hosoyama Y."/>
            <person name="Noguchi M."/>
            <person name="Numata M."/>
            <person name="Tsuchikane K."/>
            <person name="Hirakata S."/>
            <person name="Uohara A."/>
            <person name="Shimodaira J."/>
            <person name="Ohji S."/>
            <person name="Ichikawa N."/>
            <person name="Kimura A."/>
            <person name="Yamazoe A."/>
            <person name="Fujita N."/>
        </authorList>
    </citation>
    <scope>NUCLEOTIDE SEQUENCE [LARGE SCALE GENOMIC DNA]</scope>
    <source>
        <strain evidence="1 2">NBRC 15100</strain>
    </source>
</reference>